<feature type="region of interest" description="Disordered" evidence="6">
    <location>
        <begin position="84"/>
        <end position="109"/>
    </location>
</feature>
<dbReference type="GO" id="GO:0000981">
    <property type="term" value="F:DNA-binding transcription factor activity, RNA polymerase II-specific"/>
    <property type="evidence" value="ECO:0007669"/>
    <property type="project" value="InterPro"/>
</dbReference>
<evidence type="ECO:0000256" key="3">
    <source>
        <dbReference type="ARBA" id="ARBA00023015"/>
    </source>
</evidence>
<keyword evidence="2" id="KW-0479">Metal-binding</keyword>
<dbReference type="PANTHER" id="PTHR47338:SF20">
    <property type="entry name" value="ZN(II)2CYS6 TRANSCRIPTION FACTOR (EUROFUNG)"/>
    <property type="match status" value="1"/>
</dbReference>
<proteinExistence type="predicted"/>
<dbReference type="InterPro" id="IPR050815">
    <property type="entry name" value="TF_fung"/>
</dbReference>
<keyword evidence="3" id="KW-0805">Transcription regulation</keyword>
<name>A0A7H8RCD5_TALRU</name>
<evidence type="ECO:0000259" key="7">
    <source>
        <dbReference type="SMART" id="SM00906"/>
    </source>
</evidence>
<keyword evidence="9" id="KW-1185">Reference proteome</keyword>
<dbReference type="AlphaFoldDB" id="A0A7H8RCD5"/>
<dbReference type="RefSeq" id="XP_035349615.1">
    <property type="nucleotide sequence ID" value="XM_035493722.1"/>
</dbReference>
<sequence length="381" mass="42754">MQLHTLPVDNTESPYRELYRTAKDCLSYVEGSNIFSIRLLQAALLIALYEVSNAMYPAAYLSVGHCARLGHAMGIHDRRRAPQMLSSPSKFSPAGEAIGLGPDQDSETATELEERRRVWWAVIILDRYVNLGSKNRPFACEDARPDEYLPADDKHWDQGVSFSARALSRKNAHLEAPPFARTCQAAHLLSRVLRNLNDSDTDAEFRFQEAIQLHRTTQALYSTALHESEELVERMSDLTAHLPFSAAMGLCLSALLTLYDKYSCTENSEVDQMGSPNLLEMQKIAISGLKELSSAVFQLSRRIRAAAELGGMLKTSPLICDCLYQAAANYLWYILETGNEECRSMVVGIKDVLQMLGTRWKSPIEYIRILDSYEMSQGLAM</sequence>
<protein>
    <recommendedName>
        <fullName evidence="7">Xylanolytic transcriptional activator regulatory domain-containing protein</fullName>
    </recommendedName>
</protein>
<dbReference type="EMBL" id="CP055903">
    <property type="protein sequence ID" value="QKX63441.1"/>
    <property type="molecule type" value="Genomic_DNA"/>
</dbReference>
<accession>A0A7H8RCD5</accession>
<gene>
    <name evidence="8" type="ORF">TRUGW13939_10611</name>
</gene>
<evidence type="ECO:0000256" key="5">
    <source>
        <dbReference type="ARBA" id="ARBA00023242"/>
    </source>
</evidence>
<dbReference type="KEGG" id="trg:TRUGW13939_10611"/>
<dbReference type="GeneID" id="55998090"/>
<evidence type="ECO:0000313" key="8">
    <source>
        <dbReference type="EMBL" id="QKX63441.1"/>
    </source>
</evidence>
<dbReference type="Proteomes" id="UP000509510">
    <property type="component" value="Chromosome VI"/>
</dbReference>
<dbReference type="OrthoDB" id="4227208at2759"/>
<reference evidence="9" key="1">
    <citation type="submission" date="2020-06" db="EMBL/GenBank/DDBJ databases">
        <title>A chromosome-scale genome assembly of Talaromyces rugulosus W13939.</title>
        <authorList>
            <person name="Wang B."/>
            <person name="Guo L."/>
            <person name="Ye K."/>
            <person name="Wang L."/>
        </authorList>
    </citation>
    <scope>NUCLEOTIDE SEQUENCE [LARGE SCALE GENOMIC DNA]</scope>
    <source>
        <strain evidence="9">W13939</strain>
    </source>
</reference>
<evidence type="ECO:0000313" key="9">
    <source>
        <dbReference type="Proteomes" id="UP000509510"/>
    </source>
</evidence>
<dbReference type="CDD" id="cd12148">
    <property type="entry name" value="fungal_TF_MHR"/>
    <property type="match status" value="1"/>
</dbReference>
<dbReference type="Pfam" id="PF04082">
    <property type="entry name" value="Fungal_trans"/>
    <property type="match status" value="1"/>
</dbReference>
<dbReference type="SMART" id="SM00906">
    <property type="entry name" value="Fungal_trans"/>
    <property type="match status" value="1"/>
</dbReference>
<comment type="subcellular location">
    <subcellularLocation>
        <location evidence="1">Nucleus</location>
    </subcellularLocation>
</comment>
<evidence type="ECO:0000256" key="2">
    <source>
        <dbReference type="ARBA" id="ARBA00022723"/>
    </source>
</evidence>
<keyword evidence="5" id="KW-0539">Nucleus</keyword>
<dbReference type="InterPro" id="IPR007219">
    <property type="entry name" value="XnlR_reg_dom"/>
</dbReference>
<dbReference type="GO" id="GO:0006351">
    <property type="term" value="P:DNA-templated transcription"/>
    <property type="evidence" value="ECO:0007669"/>
    <property type="project" value="InterPro"/>
</dbReference>
<dbReference type="GO" id="GO:0005634">
    <property type="term" value="C:nucleus"/>
    <property type="evidence" value="ECO:0007669"/>
    <property type="project" value="UniProtKB-SubCell"/>
</dbReference>
<dbReference type="GO" id="GO:0008270">
    <property type="term" value="F:zinc ion binding"/>
    <property type="evidence" value="ECO:0007669"/>
    <property type="project" value="InterPro"/>
</dbReference>
<feature type="domain" description="Xylanolytic transcriptional activator regulatory" evidence="7">
    <location>
        <begin position="59"/>
        <end position="154"/>
    </location>
</feature>
<dbReference type="GO" id="GO:0003677">
    <property type="term" value="F:DNA binding"/>
    <property type="evidence" value="ECO:0007669"/>
    <property type="project" value="InterPro"/>
</dbReference>
<evidence type="ECO:0000256" key="4">
    <source>
        <dbReference type="ARBA" id="ARBA00023163"/>
    </source>
</evidence>
<evidence type="ECO:0000256" key="1">
    <source>
        <dbReference type="ARBA" id="ARBA00004123"/>
    </source>
</evidence>
<organism evidence="8 9">
    <name type="scientific">Talaromyces rugulosus</name>
    <name type="common">Penicillium rugulosum</name>
    <dbReference type="NCBI Taxonomy" id="121627"/>
    <lineage>
        <taxon>Eukaryota</taxon>
        <taxon>Fungi</taxon>
        <taxon>Dikarya</taxon>
        <taxon>Ascomycota</taxon>
        <taxon>Pezizomycotina</taxon>
        <taxon>Eurotiomycetes</taxon>
        <taxon>Eurotiomycetidae</taxon>
        <taxon>Eurotiales</taxon>
        <taxon>Trichocomaceae</taxon>
        <taxon>Talaromyces</taxon>
        <taxon>Talaromyces sect. Islandici</taxon>
    </lineage>
</organism>
<evidence type="ECO:0000256" key="6">
    <source>
        <dbReference type="SAM" id="MobiDB-lite"/>
    </source>
</evidence>
<keyword evidence="4" id="KW-0804">Transcription</keyword>
<dbReference type="PANTHER" id="PTHR47338">
    <property type="entry name" value="ZN(II)2CYS6 TRANSCRIPTION FACTOR (EUROFUNG)-RELATED"/>
    <property type="match status" value="1"/>
</dbReference>